<proteinExistence type="predicted"/>
<sequence length="239" mass="27138">MTNALSHSRYSMLDVDQAPETPGLYAWYVSFRAGPHDWKMKPSPEGDQAIEGFLRLLRKYAGYYEPLPIALRGRGSYGTAWEGELQLDTPLHDPDEASNDTAVEEDKRLEILMDSLDSEERRRVMATILGIASPVFSSPLYIGVAENLRERLRTHRRDFTKAYDWLREHPEDAETVRAKGKTFGARAAARNMAMGHLEAWVIDLGDQADDAVTIKHLRNTAESAEWLLHRLYAPILGRQ</sequence>
<organism evidence="1 2">
    <name type="scientific">Streptomyces cellulosae</name>
    <dbReference type="NCBI Taxonomy" id="1968"/>
    <lineage>
        <taxon>Bacteria</taxon>
        <taxon>Bacillati</taxon>
        <taxon>Actinomycetota</taxon>
        <taxon>Actinomycetes</taxon>
        <taxon>Kitasatosporales</taxon>
        <taxon>Streptomycetaceae</taxon>
        <taxon>Streptomyces</taxon>
    </lineage>
</organism>
<accession>A0ABW7Y7Q2</accession>
<reference evidence="1 2" key="1">
    <citation type="submission" date="2024-10" db="EMBL/GenBank/DDBJ databases">
        <title>The Natural Products Discovery Center: Release of the First 8490 Sequenced Strains for Exploring Actinobacteria Biosynthetic Diversity.</title>
        <authorList>
            <person name="Kalkreuter E."/>
            <person name="Kautsar S.A."/>
            <person name="Yang D."/>
            <person name="Bader C.D."/>
            <person name="Teijaro C.N."/>
            <person name="Fluegel L."/>
            <person name="Davis C.M."/>
            <person name="Simpson J.R."/>
            <person name="Lauterbach L."/>
            <person name="Steele A.D."/>
            <person name="Gui C."/>
            <person name="Meng S."/>
            <person name="Li G."/>
            <person name="Viehrig K."/>
            <person name="Ye F."/>
            <person name="Su P."/>
            <person name="Kiefer A.F."/>
            <person name="Nichols A."/>
            <person name="Cepeda A.J."/>
            <person name="Yan W."/>
            <person name="Fan B."/>
            <person name="Jiang Y."/>
            <person name="Adhikari A."/>
            <person name="Zheng C.-J."/>
            <person name="Schuster L."/>
            <person name="Cowan T.M."/>
            <person name="Smanski M.J."/>
            <person name="Chevrette M.G."/>
            <person name="De Carvalho L.P.S."/>
            <person name="Shen B."/>
        </authorList>
    </citation>
    <scope>NUCLEOTIDE SEQUENCE [LARGE SCALE GENOMIC DNA]</scope>
    <source>
        <strain evidence="1 2">NPDC051599</strain>
    </source>
</reference>
<keyword evidence="2" id="KW-1185">Reference proteome</keyword>
<dbReference type="EMBL" id="JBITDC010000011">
    <property type="protein sequence ID" value="MFI5678414.1"/>
    <property type="molecule type" value="Genomic_DNA"/>
</dbReference>
<dbReference type="RefSeq" id="WP_398658972.1">
    <property type="nucleotide sequence ID" value="NZ_JBITDC010000011.1"/>
</dbReference>
<dbReference type="Proteomes" id="UP001612415">
    <property type="component" value="Unassembled WGS sequence"/>
</dbReference>
<gene>
    <name evidence="1" type="ORF">ACIA8P_27765</name>
</gene>
<comment type="caution">
    <text evidence="1">The sequence shown here is derived from an EMBL/GenBank/DDBJ whole genome shotgun (WGS) entry which is preliminary data.</text>
</comment>
<evidence type="ECO:0000313" key="1">
    <source>
        <dbReference type="EMBL" id="MFI5678414.1"/>
    </source>
</evidence>
<name>A0ABW7Y7Q2_STRCE</name>
<protein>
    <submittedName>
        <fullName evidence="1">Uncharacterized protein</fullName>
    </submittedName>
</protein>
<evidence type="ECO:0000313" key="2">
    <source>
        <dbReference type="Proteomes" id="UP001612415"/>
    </source>
</evidence>